<evidence type="ECO:0000313" key="10">
    <source>
        <dbReference type="Proteomes" id="UP000826656"/>
    </source>
</evidence>
<dbReference type="InterPro" id="IPR050142">
    <property type="entry name" value="MADS-box/MEF2_TF"/>
</dbReference>
<evidence type="ECO:0000313" key="9">
    <source>
        <dbReference type="EMBL" id="KAH0780141.1"/>
    </source>
</evidence>
<dbReference type="PROSITE" id="PS00350">
    <property type="entry name" value="MADS_BOX_1"/>
    <property type="match status" value="1"/>
</dbReference>
<evidence type="ECO:0000256" key="5">
    <source>
        <dbReference type="ARBA" id="ARBA00023242"/>
    </source>
</evidence>
<feature type="domain" description="K-box" evidence="8">
    <location>
        <begin position="85"/>
        <end position="198"/>
    </location>
</feature>
<dbReference type="InterPro" id="IPR002487">
    <property type="entry name" value="TF_Kbox"/>
</dbReference>
<keyword evidence="6" id="KW-0175">Coiled coil</keyword>
<evidence type="ECO:0008006" key="11">
    <source>
        <dbReference type="Google" id="ProtNLM"/>
    </source>
</evidence>
<dbReference type="Pfam" id="PF00319">
    <property type="entry name" value="SRF-TF"/>
    <property type="match status" value="1"/>
</dbReference>
<evidence type="ECO:0000259" key="8">
    <source>
        <dbReference type="PROSITE" id="PS51297"/>
    </source>
</evidence>
<dbReference type="Pfam" id="PF01486">
    <property type="entry name" value="K-box"/>
    <property type="match status" value="1"/>
</dbReference>
<keyword evidence="10" id="KW-1185">Reference proteome</keyword>
<protein>
    <recommendedName>
        <fullName evidence="11">MADS-box transcription factor 23-like</fullName>
    </recommendedName>
</protein>
<comment type="caution">
    <text evidence="9">The sequence shown here is derived from an EMBL/GenBank/DDBJ whole genome shotgun (WGS) entry which is preliminary data.</text>
</comment>
<dbReference type="SMART" id="SM00432">
    <property type="entry name" value="MADS"/>
    <property type="match status" value="1"/>
</dbReference>
<sequence>MTRGKIVIRRIENPASRQVTFSKRKSGLVKKAKELAILCEAEVGLTIFSNTGRLYEYSTSSMESIFQRYNEEKEHHRLLTPSIEAKFWRTEVERLRQQLDDLQENYWRLKGGELCGMRISDLHNLENELEMSLKNIRIKKENMLTNEIEELNRKSAVIGHENVELSNKVTLIHQENRQLHNKVYRETDKIKLEEGSCSVHTLEKESSSVPLQLNVNRAVQECEISLGTFVEICGFSPGKERVHDLYDI</sequence>
<evidence type="ECO:0000256" key="1">
    <source>
        <dbReference type="ARBA" id="ARBA00004123"/>
    </source>
</evidence>
<evidence type="ECO:0000256" key="2">
    <source>
        <dbReference type="ARBA" id="ARBA00023015"/>
    </source>
</evidence>
<accession>A0ABQ7WHA8</accession>
<organism evidence="9 10">
    <name type="scientific">Solanum tuberosum</name>
    <name type="common">Potato</name>
    <dbReference type="NCBI Taxonomy" id="4113"/>
    <lineage>
        <taxon>Eukaryota</taxon>
        <taxon>Viridiplantae</taxon>
        <taxon>Streptophyta</taxon>
        <taxon>Embryophyta</taxon>
        <taxon>Tracheophyta</taxon>
        <taxon>Spermatophyta</taxon>
        <taxon>Magnoliopsida</taxon>
        <taxon>eudicotyledons</taxon>
        <taxon>Gunneridae</taxon>
        <taxon>Pentapetalae</taxon>
        <taxon>asterids</taxon>
        <taxon>lamiids</taxon>
        <taxon>Solanales</taxon>
        <taxon>Solanaceae</taxon>
        <taxon>Solanoideae</taxon>
        <taxon>Solaneae</taxon>
        <taxon>Solanum</taxon>
    </lineage>
</organism>
<dbReference type="EMBL" id="JAIVGD010000002">
    <property type="protein sequence ID" value="KAH0780141.1"/>
    <property type="molecule type" value="Genomic_DNA"/>
</dbReference>
<feature type="domain" description="MADS-box" evidence="7">
    <location>
        <begin position="1"/>
        <end position="61"/>
    </location>
</feature>
<keyword evidence="5" id="KW-0539">Nucleus</keyword>
<proteinExistence type="predicted"/>
<reference evidence="9 10" key="1">
    <citation type="journal article" date="2021" name="bioRxiv">
        <title>Chromosome-scale and haplotype-resolved genome assembly of a tetraploid potato cultivar.</title>
        <authorList>
            <person name="Sun H."/>
            <person name="Jiao W.-B."/>
            <person name="Krause K."/>
            <person name="Campoy J.A."/>
            <person name="Goel M."/>
            <person name="Folz-Donahue K."/>
            <person name="Kukat C."/>
            <person name="Huettel B."/>
            <person name="Schneeberger K."/>
        </authorList>
    </citation>
    <scope>NUCLEOTIDE SEQUENCE [LARGE SCALE GENOMIC DNA]</scope>
    <source>
        <strain evidence="9">SolTubOtavaFocal</strain>
        <tissue evidence="9">Leaves</tissue>
    </source>
</reference>
<dbReference type="InterPro" id="IPR036879">
    <property type="entry name" value="TF_MADSbox_sf"/>
</dbReference>
<dbReference type="InterPro" id="IPR002100">
    <property type="entry name" value="TF_MADSbox"/>
</dbReference>
<dbReference type="PROSITE" id="PS50066">
    <property type="entry name" value="MADS_BOX_2"/>
    <property type="match status" value="1"/>
</dbReference>
<keyword evidence="2" id="KW-0805">Transcription regulation</keyword>
<dbReference type="SUPFAM" id="SSF55455">
    <property type="entry name" value="SRF-like"/>
    <property type="match status" value="1"/>
</dbReference>
<feature type="coiled-coil region" evidence="6">
    <location>
        <begin position="85"/>
        <end position="142"/>
    </location>
</feature>
<keyword evidence="3" id="KW-0238">DNA-binding</keyword>
<dbReference type="Gene3D" id="3.40.1810.10">
    <property type="entry name" value="Transcription factor, MADS-box"/>
    <property type="match status" value="1"/>
</dbReference>
<dbReference type="PANTHER" id="PTHR48019">
    <property type="entry name" value="SERUM RESPONSE FACTOR HOMOLOG"/>
    <property type="match status" value="1"/>
</dbReference>
<dbReference type="PRINTS" id="PR00404">
    <property type="entry name" value="MADSDOMAIN"/>
</dbReference>
<comment type="subcellular location">
    <subcellularLocation>
        <location evidence="1">Nucleus</location>
    </subcellularLocation>
</comment>
<dbReference type="Proteomes" id="UP000826656">
    <property type="component" value="Unassembled WGS sequence"/>
</dbReference>
<evidence type="ECO:0000256" key="4">
    <source>
        <dbReference type="ARBA" id="ARBA00023163"/>
    </source>
</evidence>
<dbReference type="CDD" id="cd00265">
    <property type="entry name" value="MADS_MEF2_like"/>
    <property type="match status" value="1"/>
</dbReference>
<dbReference type="InterPro" id="IPR033896">
    <property type="entry name" value="MEF2-like_N"/>
</dbReference>
<gene>
    <name evidence="9" type="ORF">KY290_006568</name>
</gene>
<name>A0ABQ7WHA8_SOLTU</name>
<evidence type="ECO:0000259" key="7">
    <source>
        <dbReference type="PROSITE" id="PS50066"/>
    </source>
</evidence>
<evidence type="ECO:0000256" key="3">
    <source>
        <dbReference type="ARBA" id="ARBA00023125"/>
    </source>
</evidence>
<dbReference type="PROSITE" id="PS51297">
    <property type="entry name" value="K_BOX"/>
    <property type="match status" value="1"/>
</dbReference>
<evidence type="ECO:0000256" key="6">
    <source>
        <dbReference type="SAM" id="Coils"/>
    </source>
</evidence>
<keyword evidence="4" id="KW-0804">Transcription</keyword>